<gene>
    <name evidence="4" type="ORF">MKZ38_008777</name>
</gene>
<sequence length="399" mass="41789">MRLENILLGAAFLAAGTDAQSSATATESTAESETATSTSTASDGAQTHHVNVGLAGFKFDPDEIEASPGDTVRFEFFPPDHSVIRAAFSFPCIPWEFVTRDGYPFYSGVQYINTVSETTTFDVLVNDTEPIFYYCGAPDSCMGEGMIGVINPNKTQTLELQKDARDDFNLTLIPGDEWPKEGNPLSSVTGLVVTETGQPTATSTADTSGNDDDDDDPHNSTLSAGQIAGIAIGGAALLVIVGAVVYFCGRRGGLEKGYRKSAFLGGSSTNANHAQQGLMAEPTYTTASPDISKHVPSGVSSQYGLGVGHPGTPPVSPGMSNRQSEQYAGMPSPQYHQGPTSPQPYAEPAEAPASASAPVELPASADPGNSPLPQYSNEAGNTYSWGPREESGYRPGPKS</sequence>
<evidence type="ECO:0000256" key="1">
    <source>
        <dbReference type="SAM" id="MobiDB-lite"/>
    </source>
</evidence>
<keyword evidence="2" id="KW-0812">Transmembrane</keyword>
<keyword evidence="5" id="KW-1185">Reference proteome</keyword>
<keyword evidence="2" id="KW-1133">Transmembrane helix</keyword>
<accession>A0AAD5RU35</accession>
<proteinExistence type="predicted"/>
<dbReference type="PANTHER" id="PTHR34883:SF8">
    <property type="entry name" value="EXTRACELLULAR SERINE-RICH PROTEIN (AFU_ORTHOLOGUE AFUA_6G00670)"/>
    <property type="match status" value="1"/>
</dbReference>
<reference evidence="4" key="1">
    <citation type="submission" date="2022-07" db="EMBL/GenBank/DDBJ databases">
        <title>Draft genome sequence of Zalerion maritima ATCC 34329, a (micro)plastics degrading marine fungus.</title>
        <authorList>
            <person name="Paco A."/>
            <person name="Goncalves M.F.M."/>
            <person name="Rocha-Santos T.A.P."/>
            <person name="Alves A."/>
        </authorList>
    </citation>
    <scope>NUCLEOTIDE SEQUENCE</scope>
    <source>
        <strain evidence="4">ATCC 34329</strain>
    </source>
</reference>
<dbReference type="AlphaFoldDB" id="A0AAD5RU35"/>
<dbReference type="InterPro" id="IPR052953">
    <property type="entry name" value="Ser-rich/MCO-related"/>
</dbReference>
<dbReference type="Gene3D" id="2.60.40.420">
    <property type="entry name" value="Cupredoxins - blue copper proteins"/>
    <property type="match status" value="1"/>
</dbReference>
<evidence type="ECO:0000256" key="2">
    <source>
        <dbReference type="SAM" id="Phobius"/>
    </source>
</evidence>
<dbReference type="Proteomes" id="UP001201980">
    <property type="component" value="Unassembled WGS sequence"/>
</dbReference>
<feature type="compositionally biased region" description="Polar residues" evidence="1">
    <location>
        <begin position="197"/>
        <end position="208"/>
    </location>
</feature>
<feature type="region of interest" description="Disordered" evidence="1">
    <location>
        <begin position="23"/>
        <end position="45"/>
    </location>
</feature>
<keyword evidence="3" id="KW-0732">Signal</keyword>
<organism evidence="4 5">
    <name type="scientific">Zalerion maritima</name>
    <dbReference type="NCBI Taxonomy" id="339359"/>
    <lineage>
        <taxon>Eukaryota</taxon>
        <taxon>Fungi</taxon>
        <taxon>Dikarya</taxon>
        <taxon>Ascomycota</taxon>
        <taxon>Pezizomycotina</taxon>
        <taxon>Sordariomycetes</taxon>
        <taxon>Lulworthiomycetidae</taxon>
        <taxon>Lulworthiales</taxon>
        <taxon>Lulworthiaceae</taxon>
        <taxon>Zalerion</taxon>
    </lineage>
</organism>
<feature type="chain" id="PRO_5042066154" description="Extracellular serine-rich protein" evidence="3">
    <location>
        <begin position="20"/>
        <end position="399"/>
    </location>
</feature>
<evidence type="ECO:0000313" key="5">
    <source>
        <dbReference type="Proteomes" id="UP001201980"/>
    </source>
</evidence>
<feature type="region of interest" description="Disordered" evidence="1">
    <location>
        <begin position="197"/>
        <end position="221"/>
    </location>
</feature>
<feature type="compositionally biased region" description="Low complexity" evidence="1">
    <location>
        <begin position="343"/>
        <end position="365"/>
    </location>
</feature>
<evidence type="ECO:0008006" key="6">
    <source>
        <dbReference type="Google" id="ProtNLM"/>
    </source>
</evidence>
<feature type="signal peptide" evidence="3">
    <location>
        <begin position="1"/>
        <end position="19"/>
    </location>
</feature>
<feature type="compositionally biased region" description="Polar residues" evidence="1">
    <location>
        <begin position="371"/>
        <end position="384"/>
    </location>
</feature>
<name>A0AAD5RU35_9PEZI</name>
<dbReference type="InterPro" id="IPR008972">
    <property type="entry name" value="Cupredoxin"/>
</dbReference>
<feature type="region of interest" description="Disordered" evidence="1">
    <location>
        <begin position="285"/>
        <end position="399"/>
    </location>
</feature>
<dbReference type="PANTHER" id="PTHR34883">
    <property type="entry name" value="SERINE-RICH PROTEIN, PUTATIVE-RELATED-RELATED"/>
    <property type="match status" value="1"/>
</dbReference>
<evidence type="ECO:0000256" key="3">
    <source>
        <dbReference type="SAM" id="SignalP"/>
    </source>
</evidence>
<dbReference type="EMBL" id="JAKWBI020000061">
    <property type="protein sequence ID" value="KAJ2904156.1"/>
    <property type="molecule type" value="Genomic_DNA"/>
</dbReference>
<comment type="caution">
    <text evidence="4">The sequence shown here is derived from an EMBL/GenBank/DDBJ whole genome shotgun (WGS) entry which is preliminary data.</text>
</comment>
<keyword evidence="2" id="KW-0472">Membrane</keyword>
<protein>
    <recommendedName>
        <fullName evidence="6">Extracellular serine-rich protein</fullName>
    </recommendedName>
</protein>
<feature type="transmembrane region" description="Helical" evidence="2">
    <location>
        <begin position="227"/>
        <end position="249"/>
    </location>
</feature>
<dbReference type="CDD" id="cd00920">
    <property type="entry name" value="Cupredoxin"/>
    <property type="match status" value="1"/>
</dbReference>
<evidence type="ECO:0000313" key="4">
    <source>
        <dbReference type="EMBL" id="KAJ2904156.1"/>
    </source>
</evidence>
<feature type="compositionally biased region" description="Low complexity" evidence="1">
    <location>
        <begin position="23"/>
        <end position="42"/>
    </location>
</feature>
<dbReference type="SUPFAM" id="SSF49503">
    <property type="entry name" value="Cupredoxins"/>
    <property type="match status" value="1"/>
</dbReference>